<organism evidence="4 5">
    <name type="scientific">Chryseobacterium piscicola</name>
    <dbReference type="NCBI Taxonomy" id="551459"/>
    <lineage>
        <taxon>Bacteria</taxon>
        <taxon>Pseudomonadati</taxon>
        <taxon>Bacteroidota</taxon>
        <taxon>Flavobacteriia</taxon>
        <taxon>Flavobacteriales</taxon>
        <taxon>Weeksellaceae</taxon>
        <taxon>Chryseobacterium group</taxon>
        <taxon>Chryseobacterium</taxon>
    </lineage>
</organism>
<evidence type="ECO:0000313" key="6">
    <source>
        <dbReference type="Proteomes" id="UP000238314"/>
    </source>
</evidence>
<dbReference type="InterPro" id="IPR000758">
    <property type="entry name" value="Enterovir_OMP"/>
</dbReference>
<evidence type="ECO:0000259" key="2">
    <source>
        <dbReference type="Pfam" id="PF13568"/>
    </source>
</evidence>
<dbReference type="RefSeq" id="WP_076449130.1">
    <property type="nucleotide sequence ID" value="NZ_FTOJ01000001.1"/>
</dbReference>
<keyword evidence="6" id="KW-1185">Reference proteome</keyword>
<protein>
    <submittedName>
        <fullName evidence="4">Outer membrane insertion C-terminal signal</fullName>
    </submittedName>
</protein>
<feature type="signal peptide" evidence="1">
    <location>
        <begin position="1"/>
        <end position="18"/>
    </location>
</feature>
<evidence type="ECO:0000313" key="5">
    <source>
        <dbReference type="Proteomes" id="UP000186246"/>
    </source>
</evidence>
<dbReference type="AlphaFoldDB" id="A0A1N7K564"/>
<dbReference type="SUPFAM" id="SSF56925">
    <property type="entry name" value="OMPA-like"/>
    <property type="match status" value="1"/>
</dbReference>
<dbReference type="GO" id="GO:0044384">
    <property type="term" value="C:host outer membrane"/>
    <property type="evidence" value="ECO:0007669"/>
    <property type="project" value="InterPro"/>
</dbReference>
<accession>A0A1N7K564</accession>
<feature type="chain" id="PRO_5044563638" evidence="1">
    <location>
        <begin position="19"/>
        <end position="209"/>
    </location>
</feature>
<dbReference type="InterPro" id="IPR011250">
    <property type="entry name" value="OMP/PagP_B-barrel"/>
</dbReference>
<name>A0A1N7K564_9FLAO</name>
<dbReference type="EMBL" id="FTOJ01000001">
    <property type="protein sequence ID" value="SIS56584.1"/>
    <property type="molecule type" value="Genomic_DNA"/>
</dbReference>
<dbReference type="Pfam" id="PF13568">
    <property type="entry name" value="OMP_b-brl_2"/>
    <property type="match status" value="1"/>
</dbReference>
<dbReference type="InterPro" id="IPR025665">
    <property type="entry name" value="Beta-barrel_OMP_2"/>
</dbReference>
<proteinExistence type="predicted"/>
<dbReference type="Proteomes" id="UP000186246">
    <property type="component" value="Unassembled WGS sequence"/>
</dbReference>
<dbReference type="EMBL" id="MUGO01000003">
    <property type="protein sequence ID" value="PQA96499.1"/>
    <property type="molecule type" value="Genomic_DNA"/>
</dbReference>
<reference evidence="3 6" key="1">
    <citation type="submission" date="2016-11" db="EMBL/GenBank/DDBJ databases">
        <title>Whole genomes of Flavobacteriaceae.</title>
        <authorList>
            <person name="Stine C."/>
            <person name="Li C."/>
            <person name="Tadesse D."/>
        </authorList>
    </citation>
    <scope>NUCLEOTIDE SEQUENCE [LARGE SCALE GENOMIC DNA]</scope>
    <source>
        <strain evidence="3 6">DSM 21068</strain>
    </source>
</reference>
<dbReference type="PROSITE" id="PS00695">
    <property type="entry name" value="ENT_VIR_OMP_2"/>
    <property type="match status" value="1"/>
</dbReference>
<gene>
    <name evidence="3" type="ORF">B0A70_05125</name>
    <name evidence="4" type="ORF">SAMN05421796_101322</name>
</gene>
<feature type="domain" description="Outer membrane protein beta-barrel" evidence="2">
    <location>
        <begin position="32"/>
        <end position="173"/>
    </location>
</feature>
<dbReference type="Proteomes" id="UP000238314">
    <property type="component" value="Unassembled WGS sequence"/>
</dbReference>
<evidence type="ECO:0000313" key="3">
    <source>
        <dbReference type="EMBL" id="PQA96499.1"/>
    </source>
</evidence>
<reference evidence="5" key="2">
    <citation type="submission" date="2017-01" db="EMBL/GenBank/DDBJ databases">
        <authorList>
            <person name="Varghese N."/>
            <person name="Submissions S."/>
        </authorList>
    </citation>
    <scope>NUCLEOTIDE SEQUENCE [LARGE SCALE GENOMIC DNA]</scope>
    <source>
        <strain evidence="5">DSM 21068</strain>
    </source>
</reference>
<sequence>MKKVLSIAFIGISIAASAQISLAGKTNLIFPTGSPSWKNISNSATAAFENKGSNNIGFNLGFSVKIDLPLAFFVMPEVYYTTFKNEFTDPVSNTTFDVKNNRLDVPLLVGHKVIGNTLGVFLGPVMSYNLAKEDTYNDFVENSKNQFTVGYQFGAQVELKSLVLNAKYEGALTKDQRDFVRRVGGAQNTETIRYDNRASLFMVGVGYKF</sequence>
<evidence type="ECO:0000256" key="1">
    <source>
        <dbReference type="SAM" id="SignalP"/>
    </source>
</evidence>
<dbReference type="OrthoDB" id="1431594at2"/>
<evidence type="ECO:0000313" key="4">
    <source>
        <dbReference type="EMBL" id="SIS56584.1"/>
    </source>
</evidence>
<reference evidence="4" key="3">
    <citation type="submission" date="2017-01" db="EMBL/GenBank/DDBJ databases">
        <authorList>
            <person name="Mah S.A."/>
            <person name="Swanson W.J."/>
            <person name="Moy G.W."/>
            <person name="Vacquier V.D."/>
        </authorList>
    </citation>
    <scope>NUCLEOTIDE SEQUENCE [LARGE SCALE GENOMIC DNA]</scope>
    <source>
        <strain evidence="4">DSM 21068</strain>
    </source>
</reference>
<dbReference type="STRING" id="551459.SAMN05421796_101322"/>
<keyword evidence="1" id="KW-0732">Signal</keyword>
<dbReference type="Gene3D" id="2.40.160.20">
    <property type="match status" value="1"/>
</dbReference>